<dbReference type="AlphaFoldDB" id="A0A4P8L167"/>
<dbReference type="OrthoDB" id="5520192at2"/>
<keyword evidence="1" id="KW-0472">Membrane</keyword>
<sequence>MMDEKQEKKWLGPLIKMMLSLAILFPLYALLYITFPASVVAFYVIAAALFAAFAPWDELKRRFLS</sequence>
<feature type="transmembrane region" description="Helical" evidence="1">
    <location>
        <begin position="39"/>
        <end position="56"/>
    </location>
</feature>
<reference evidence="2 3" key="1">
    <citation type="submission" date="2019-05" db="EMBL/GenBank/DDBJ databases">
        <title>The Complete Genome Sequence of the n-alkane-degrading Desulfoglaeba alkanexedens ALDC reveals multiple alkylsuccinate synthase gene clusters.</title>
        <authorList>
            <person name="Callaghan A.V."/>
            <person name="Davidova I.A."/>
            <person name="Duncan K.E."/>
            <person name="Morris B."/>
            <person name="McInerney M.J."/>
        </authorList>
    </citation>
    <scope>NUCLEOTIDE SEQUENCE [LARGE SCALE GENOMIC DNA]</scope>
    <source>
        <strain evidence="2 3">ALDC</strain>
    </source>
</reference>
<keyword evidence="3" id="KW-1185">Reference proteome</keyword>
<keyword evidence="1" id="KW-1133">Transmembrane helix</keyword>
<gene>
    <name evidence="2" type="ORF">FDQ92_03285</name>
</gene>
<reference evidence="2 3" key="2">
    <citation type="submission" date="2019-05" db="EMBL/GenBank/DDBJ databases">
        <authorList>
            <person name="Suflita J.M."/>
            <person name="Marks C.R."/>
        </authorList>
    </citation>
    <scope>NUCLEOTIDE SEQUENCE [LARGE SCALE GENOMIC DNA]</scope>
    <source>
        <strain evidence="2 3">ALDC</strain>
    </source>
</reference>
<feature type="transmembrane region" description="Helical" evidence="1">
    <location>
        <begin position="12"/>
        <end position="33"/>
    </location>
</feature>
<evidence type="ECO:0000313" key="2">
    <source>
        <dbReference type="EMBL" id="QCQ21293.1"/>
    </source>
</evidence>
<keyword evidence="1" id="KW-0812">Transmembrane</keyword>
<dbReference type="EMBL" id="CP040098">
    <property type="protein sequence ID" value="QCQ21293.1"/>
    <property type="molecule type" value="Genomic_DNA"/>
</dbReference>
<organism evidence="2 3">
    <name type="scientific">Desulfoglaeba alkanexedens ALDC</name>
    <dbReference type="NCBI Taxonomy" id="980445"/>
    <lineage>
        <taxon>Bacteria</taxon>
        <taxon>Pseudomonadati</taxon>
        <taxon>Thermodesulfobacteriota</taxon>
        <taxon>Syntrophobacteria</taxon>
        <taxon>Syntrophobacterales</taxon>
        <taxon>Syntrophobacteraceae</taxon>
        <taxon>Desulfoglaeba</taxon>
    </lineage>
</organism>
<name>A0A4P8L167_9BACT</name>
<evidence type="ECO:0000256" key="1">
    <source>
        <dbReference type="SAM" id="Phobius"/>
    </source>
</evidence>
<dbReference type="RefSeq" id="WP_137423262.1">
    <property type="nucleotide sequence ID" value="NZ_CP040098.1"/>
</dbReference>
<accession>A0A4P8L167</accession>
<dbReference type="KEGG" id="dax:FDQ92_03285"/>
<dbReference type="Proteomes" id="UP000298602">
    <property type="component" value="Chromosome"/>
</dbReference>
<proteinExistence type="predicted"/>
<protein>
    <submittedName>
        <fullName evidence="2">Uncharacterized protein</fullName>
    </submittedName>
</protein>
<evidence type="ECO:0000313" key="3">
    <source>
        <dbReference type="Proteomes" id="UP000298602"/>
    </source>
</evidence>